<dbReference type="GO" id="GO:0005739">
    <property type="term" value="C:mitochondrion"/>
    <property type="evidence" value="ECO:0007669"/>
    <property type="project" value="TreeGrafter"/>
</dbReference>
<dbReference type="InterPro" id="IPR011008">
    <property type="entry name" value="Dimeric_a/b-barrel"/>
</dbReference>
<dbReference type="AlphaFoldDB" id="A0A381NS51"/>
<proteinExistence type="inferred from homology"/>
<dbReference type="PANTHER" id="PTHR21017">
    <property type="entry name" value="NIPSNAP-RELATED"/>
    <property type="match status" value="1"/>
</dbReference>
<protein>
    <recommendedName>
        <fullName evidence="2">NIPSNAP domain-containing protein</fullName>
    </recommendedName>
</protein>
<evidence type="ECO:0000256" key="1">
    <source>
        <dbReference type="ARBA" id="ARBA00005291"/>
    </source>
</evidence>
<organism evidence="3">
    <name type="scientific">marine metagenome</name>
    <dbReference type="NCBI Taxonomy" id="408172"/>
    <lineage>
        <taxon>unclassified sequences</taxon>
        <taxon>metagenomes</taxon>
        <taxon>ecological metagenomes</taxon>
    </lineage>
</organism>
<dbReference type="InterPro" id="IPR051557">
    <property type="entry name" value="NipSnap_domain"/>
</dbReference>
<dbReference type="Pfam" id="PF07978">
    <property type="entry name" value="NIPSNAP"/>
    <property type="match status" value="1"/>
</dbReference>
<name>A0A381NS51_9ZZZZ</name>
<feature type="domain" description="NIPSNAP" evidence="2">
    <location>
        <begin position="4"/>
        <end position="105"/>
    </location>
</feature>
<accession>A0A381NS51</accession>
<reference evidence="3" key="1">
    <citation type="submission" date="2018-05" db="EMBL/GenBank/DDBJ databases">
        <authorList>
            <person name="Lanie J.A."/>
            <person name="Ng W.-L."/>
            <person name="Kazmierczak K.M."/>
            <person name="Andrzejewski T.M."/>
            <person name="Davidsen T.M."/>
            <person name="Wayne K.J."/>
            <person name="Tettelin H."/>
            <person name="Glass J.I."/>
            <person name="Rusch D."/>
            <person name="Podicherti R."/>
            <person name="Tsui H.-C.T."/>
            <person name="Winkler M.E."/>
        </authorList>
    </citation>
    <scope>NUCLEOTIDE SEQUENCE</scope>
</reference>
<evidence type="ECO:0000259" key="2">
    <source>
        <dbReference type="Pfam" id="PF07978"/>
    </source>
</evidence>
<dbReference type="EMBL" id="UINC01000557">
    <property type="protein sequence ID" value="SUZ57446.1"/>
    <property type="molecule type" value="Genomic_DNA"/>
</dbReference>
<dbReference type="InterPro" id="IPR012577">
    <property type="entry name" value="NIPSNAP"/>
</dbReference>
<sequence length="107" mass="12339">MAIFELRTYTLYVGKMGEVSKLYSEEGWPALEKGKFADKLVGYFVTDVGTINQLVHIWRFEDDADRRNHWSTLFSDGPFMAFAAKLRPLVMTQEVKLMLEAPWGPHP</sequence>
<gene>
    <name evidence="3" type="ORF">METZ01_LOCUS10300</name>
</gene>
<evidence type="ECO:0000313" key="3">
    <source>
        <dbReference type="EMBL" id="SUZ57446.1"/>
    </source>
</evidence>
<dbReference type="PANTHER" id="PTHR21017:SF17">
    <property type="entry name" value="PROTEIN NIPSNAP"/>
    <property type="match status" value="1"/>
</dbReference>
<comment type="similarity">
    <text evidence="1">Belongs to the NipSnap family.</text>
</comment>
<dbReference type="GO" id="GO:0000423">
    <property type="term" value="P:mitophagy"/>
    <property type="evidence" value="ECO:0007669"/>
    <property type="project" value="UniProtKB-ARBA"/>
</dbReference>
<dbReference type="SUPFAM" id="SSF54909">
    <property type="entry name" value="Dimeric alpha+beta barrel"/>
    <property type="match status" value="1"/>
</dbReference>
<dbReference type="Gene3D" id="3.30.70.100">
    <property type="match status" value="1"/>
</dbReference>